<name>A0A0M3I2U7_ASCLU</name>
<evidence type="ECO:0000256" key="1">
    <source>
        <dbReference type="SAM" id="MobiDB-lite"/>
    </source>
</evidence>
<dbReference type="AlphaFoldDB" id="A0A0M3I2U7"/>
<dbReference type="Proteomes" id="UP000036681">
    <property type="component" value="Unplaced"/>
</dbReference>
<feature type="region of interest" description="Disordered" evidence="1">
    <location>
        <begin position="1"/>
        <end position="21"/>
    </location>
</feature>
<dbReference type="WBParaSite" id="ALUE_0001087601-mRNA-1">
    <property type="protein sequence ID" value="ALUE_0001087601-mRNA-1"/>
    <property type="gene ID" value="ALUE_0001087601"/>
</dbReference>
<proteinExistence type="predicted"/>
<protein>
    <submittedName>
        <fullName evidence="3">Ovule protein</fullName>
    </submittedName>
</protein>
<evidence type="ECO:0000313" key="2">
    <source>
        <dbReference type="Proteomes" id="UP000036681"/>
    </source>
</evidence>
<keyword evidence="2" id="KW-1185">Reference proteome</keyword>
<evidence type="ECO:0000313" key="3">
    <source>
        <dbReference type="WBParaSite" id="ALUE_0001087601-mRNA-1"/>
    </source>
</evidence>
<feature type="compositionally biased region" description="Basic residues" evidence="1">
    <location>
        <begin position="10"/>
        <end position="20"/>
    </location>
</feature>
<sequence>MPPIKDNKQRKTPPSKRRPYIKFITTPSPAYHLGSTKLQSFKERGSSARLLASVSLETEIASNKFVL</sequence>
<reference evidence="3" key="1">
    <citation type="submission" date="2017-02" db="UniProtKB">
        <authorList>
            <consortium name="WormBaseParasite"/>
        </authorList>
    </citation>
    <scope>IDENTIFICATION</scope>
</reference>
<accession>A0A0M3I2U7</accession>
<organism evidence="2 3">
    <name type="scientific">Ascaris lumbricoides</name>
    <name type="common">Giant roundworm</name>
    <dbReference type="NCBI Taxonomy" id="6252"/>
    <lineage>
        <taxon>Eukaryota</taxon>
        <taxon>Metazoa</taxon>
        <taxon>Ecdysozoa</taxon>
        <taxon>Nematoda</taxon>
        <taxon>Chromadorea</taxon>
        <taxon>Rhabditida</taxon>
        <taxon>Spirurina</taxon>
        <taxon>Ascaridomorpha</taxon>
        <taxon>Ascaridoidea</taxon>
        <taxon>Ascarididae</taxon>
        <taxon>Ascaris</taxon>
    </lineage>
</organism>